<dbReference type="RefSeq" id="WP_377211861.1">
    <property type="nucleotide sequence ID" value="NZ_JBHTJV010000003.1"/>
</dbReference>
<dbReference type="InterPro" id="IPR015590">
    <property type="entry name" value="Aldehyde_DH_dom"/>
</dbReference>
<dbReference type="InterPro" id="IPR016163">
    <property type="entry name" value="Ald_DH_C"/>
</dbReference>
<dbReference type="InterPro" id="IPR016161">
    <property type="entry name" value="Ald_DH/histidinol_DH"/>
</dbReference>
<feature type="domain" description="Aldehyde dehydrogenase" evidence="2">
    <location>
        <begin position="17"/>
        <end position="279"/>
    </location>
</feature>
<evidence type="ECO:0000256" key="1">
    <source>
        <dbReference type="ARBA" id="ARBA00023002"/>
    </source>
</evidence>
<comment type="caution">
    <text evidence="3">The sequence shown here is derived from an EMBL/GenBank/DDBJ whole genome shotgun (WGS) entry which is preliminary data.</text>
</comment>
<dbReference type="InterPro" id="IPR016162">
    <property type="entry name" value="Ald_DH_N"/>
</dbReference>
<sequence>MALALQTSDLSEDEMIVDTLIERARIAQRAFEHRADQARYDRAALAAAWALMEPSRNEELSKLAVATTGLGNVRDKITKNHRKTLGVLRDIKNSKTVGIIKDDSATGITEIARPIGVVGAVVPSTNPVATPTNNVVNALKCGNAIILSPSPKGVEACMKLLGYIHAEFDKIGVANDLVQMIPAPVSKAKAQRLMEKADLLVVTGSQNNVHRAYSSGTPAIGVGAGNVTVIVDETADLAAAADKISASKTFDNSTSCSSENALIVVDAVRDAFMAELHRAGGRLLDKPNAAKLKSALFQGDGLNRRIIAQDVDKVIAEVGLDLADAETAKFLVIEGSGIGPDYPESGEKLSLVATLYHARDFDGAKRIASELLTHQGAGHSVGIHTSIDERAVSMGAEMPTCRVIVNQAHCFATGGSFDNGMPFSLSMGCGSWGGNSIDENFNHKHLMNITRIVRPIPIDEPAVDEIFADYWQEAGK</sequence>
<keyword evidence="4" id="KW-1185">Reference proteome</keyword>
<dbReference type="EMBL" id="JBHTJV010000003">
    <property type="protein sequence ID" value="MFD0916025.1"/>
    <property type="molecule type" value="Genomic_DNA"/>
</dbReference>
<protein>
    <submittedName>
        <fullName evidence="3">Aldehyde dehydrogenase family protein</fullName>
    </submittedName>
</protein>
<organism evidence="3 4">
    <name type="scientific">Pseudahrensia aquimaris</name>
    <dbReference type="NCBI Taxonomy" id="744461"/>
    <lineage>
        <taxon>Bacteria</taxon>
        <taxon>Pseudomonadati</taxon>
        <taxon>Pseudomonadota</taxon>
        <taxon>Alphaproteobacteria</taxon>
        <taxon>Hyphomicrobiales</taxon>
        <taxon>Ahrensiaceae</taxon>
        <taxon>Pseudahrensia</taxon>
    </lineage>
</organism>
<dbReference type="NCBIfam" id="NF047625">
    <property type="entry name" value="AcylSulfactDhSauS"/>
    <property type="match status" value="1"/>
</dbReference>
<dbReference type="Pfam" id="PF00171">
    <property type="entry name" value="Aldedh"/>
    <property type="match status" value="1"/>
</dbReference>
<gene>
    <name evidence="3" type="ORF">ACFQ14_06360</name>
</gene>
<dbReference type="CDD" id="cd07122">
    <property type="entry name" value="ALDH_F20_ACDH"/>
    <property type="match status" value="1"/>
</dbReference>
<keyword evidence="1" id="KW-0560">Oxidoreductase</keyword>
<evidence type="ECO:0000313" key="3">
    <source>
        <dbReference type="EMBL" id="MFD0916025.1"/>
    </source>
</evidence>
<proteinExistence type="predicted"/>
<reference evidence="4" key="1">
    <citation type="journal article" date="2019" name="Int. J. Syst. Evol. Microbiol.">
        <title>The Global Catalogue of Microorganisms (GCM) 10K type strain sequencing project: providing services to taxonomists for standard genome sequencing and annotation.</title>
        <authorList>
            <consortium name="The Broad Institute Genomics Platform"/>
            <consortium name="The Broad Institute Genome Sequencing Center for Infectious Disease"/>
            <person name="Wu L."/>
            <person name="Ma J."/>
        </authorList>
    </citation>
    <scope>NUCLEOTIDE SEQUENCE [LARGE SCALE GENOMIC DNA]</scope>
    <source>
        <strain evidence="4">CCUG 60023</strain>
    </source>
</reference>
<accession>A0ABW3FGH1</accession>
<dbReference type="PANTHER" id="PTHR11699">
    <property type="entry name" value="ALDEHYDE DEHYDROGENASE-RELATED"/>
    <property type="match status" value="1"/>
</dbReference>
<name>A0ABW3FGH1_9HYPH</name>
<dbReference type="SUPFAM" id="SSF53720">
    <property type="entry name" value="ALDH-like"/>
    <property type="match status" value="1"/>
</dbReference>
<dbReference type="Gene3D" id="3.40.605.10">
    <property type="entry name" value="Aldehyde Dehydrogenase, Chain A, domain 1"/>
    <property type="match status" value="1"/>
</dbReference>
<dbReference type="Gene3D" id="3.40.309.10">
    <property type="entry name" value="Aldehyde Dehydrogenase, Chain A, domain 2"/>
    <property type="match status" value="1"/>
</dbReference>
<dbReference type="Proteomes" id="UP001597101">
    <property type="component" value="Unassembled WGS sequence"/>
</dbReference>
<evidence type="ECO:0000259" key="2">
    <source>
        <dbReference type="Pfam" id="PF00171"/>
    </source>
</evidence>
<evidence type="ECO:0000313" key="4">
    <source>
        <dbReference type="Proteomes" id="UP001597101"/>
    </source>
</evidence>